<evidence type="ECO:0000313" key="15">
    <source>
        <dbReference type="Proteomes" id="UP000467536"/>
    </source>
</evidence>
<dbReference type="Proteomes" id="UP000527632">
    <property type="component" value="Unassembled WGS sequence"/>
</dbReference>
<evidence type="ECO:0000313" key="12">
    <source>
        <dbReference type="Proteomes" id="UP000272537"/>
    </source>
</evidence>
<evidence type="ECO:0000259" key="1">
    <source>
        <dbReference type="Pfam" id="PF06983"/>
    </source>
</evidence>
<dbReference type="CDD" id="cd06588">
    <property type="entry name" value="PhnB_like"/>
    <property type="match status" value="1"/>
</dbReference>
<evidence type="ECO:0000313" key="9">
    <source>
        <dbReference type="EMBL" id="HAB8397423.1"/>
    </source>
</evidence>
<reference evidence="8 20" key="2">
    <citation type="journal article" date="2018" name="Genome Biol.">
        <title>SKESA: strategic k-mer extension for scrupulous assemblies.</title>
        <authorList>
            <person name="Souvorov A."/>
            <person name="Agarwala R."/>
            <person name="Lipman D.J."/>
        </authorList>
    </citation>
    <scope>NUCLEOTIDE SEQUENCE [LARGE SCALE GENOMIC DNA]</scope>
    <source>
        <strain evidence="8">09CEB371LM</strain>
        <strain evidence="9 20">CFIAFB20130012</strain>
    </source>
</reference>
<dbReference type="InterPro" id="IPR028973">
    <property type="entry name" value="PhnB-like"/>
</dbReference>
<dbReference type="EMBL" id="AABBZO010000001">
    <property type="protein sequence ID" value="EAG4460806.1"/>
    <property type="molecule type" value="Genomic_DNA"/>
</dbReference>
<keyword evidence="5" id="KW-0223">Dioxygenase</keyword>
<dbReference type="Proteomes" id="UP000467536">
    <property type="component" value="Unassembled WGS sequence"/>
</dbReference>
<evidence type="ECO:0000313" key="11">
    <source>
        <dbReference type="EMBL" id="RKA09543.1"/>
    </source>
</evidence>
<evidence type="ECO:0000313" key="4">
    <source>
        <dbReference type="EMBL" id="EAG9386553.1"/>
    </source>
</evidence>
<dbReference type="PANTHER" id="PTHR33990">
    <property type="entry name" value="PROTEIN YJDN-RELATED"/>
    <property type="match status" value="1"/>
</dbReference>
<dbReference type="Proteomes" id="UP000840197">
    <property type="component" value="Unassembled WGS sequence"/>
</dbReference>
<evidence type="ECO:0000313" key="3">
    <source>
        <dbReference type="EMBL" id="EAG4460806.1"/>
    </source>
</evidence>
<reference evidence="10 14" key="3">
    <citation type="submission" date="2018-04" db="EMBL/GenBank/DDBJ databases">
        <title>Genome Analysis of a Prevalent Clone of Listeria monocytogenes Sequence Type 87 in China.</title>
        <authorList>
            <person name="Wang Y."/>
        </authorList>
    </citation>
    <scope>NUCLEOTIDE SEQUENCE [LARGE SCALE GENOMIC DNA]</scope>
    <source>
        <strain evidence="10 14">ICDC_LM1523</strain>
    </source>
</reference>
<dbReference type="OMA" id="AEQFWGG"/>
<evidence type="ECO:0000313" key="6">
    <source>
        <dbReference type="EMBL" id="ECY9784238.1"/>
    </source>
</evidence>
<dbReference type="InterPro" id="IPR029068">
    <property type="entry name" value="Glyas_Bleomycin-R_OHBP_Dase"/>
</dbReference>
<reference evidence="6 16" key="7">
    <citation type="submission" date="2019-09" db="EMBL/GenBank/DDBJ databases">
        <authorList>
            <consortium name="PulseNet: The National Subtyping Network for Foodborne Disease Surveillance"/>
            <person name="Tarr C.L."/>
            <person name="Trees E."/>
            <person name="Katz L.S."/>
            <person name="Carleton-Romer H.A."/>
            <person name="Stroika S."/>
            <person name="Kucerova Z."/>
            <person name="Roache K.F."/>
            <person name="Sabol A.L."/>
            <person name="Besser J."/>
            <person name="Gerner-Smidt P."/>
        </authorList>
    </citation>
    <scope>NUCLEOTIDE SEQUENCE [LARGE SCALE GENOMIC DNA]</scope>
    <source>
        <strain evidence="6 16">PNUSAL005692</strain>
    </source>
</reference>
<dbReference type="EMBL" id="AANEHK010000001">
    <property type="protein sequence ID" value="EDO0984515.1"/>
    <property type="molecule type" value="Genomic_DNA"/>
</dbReference>
<accession>A0A0B8R620</accession>
<evidence type="ECO:0000313" key="2">
    <source>
        <dbReference type="EMBL" id="EAC5550461.1"/>
    </source>
</evidence>
<evidence type="ECO:0000313" key="8">
    <source>
        <dbReference type="EMBL" id="HAA8052619.1"/>
    </source>
</evidence>
<evidence type="ECO:0000313" key="10">
    <source>
        <dbReference type="EMBL" id="KAA9448283.1"/>
    </source>
</evidence>
<dbReference type="GO" id="GO:0051213">
    <property type="term" value="F:dioxygenase activity"/>
    <property type="evidence" value="ECO:0007669"/>
    <property type="project" value="UniProtKB-KW"/>
</dbReference>
<dbReference type="RefSeq" id="WP_003727648.1">
    <property type="nucleotide sequence ID" value="NC_021825.2"/>
</dbReference>
<dbReference type="Proteomes" id="UP000840039">
    <property type="component" value="Unassembled WGS sequence"/>
</dbReference>
<protein>
    <submittedName>
        <fullName evidence="5">Glyoxalase/bleomycin resistance/extradiol dioxygenase family protein</fullName>
    </submittedName>
    <submittedName>
        <fullName evidence="8">VOC family protein</fullName>
    </submittedName>
</protein>
<dbReference type="EMBL" id="DAAIHR010000002">
    <property type="protein sequence ID" value="HAB8397423.1"/>
    <property type="molecule type" value="Genomic_DNA"/>
</dbReference>
<dbReference type="Proteomes" id="UP000522199">
    <property type="component" value="Unassembled WGS sequence"/>
</dbReference>
<reference evidence="5 18" key="5">
    <citation type="submission" date="2019-04" db="EMBL/GenBank/DDBJ databases">
        <authorList>
            <consortium name="GenomeTrakr: Next Generation Sequencing Network for Food Pathogen Tracability"/>
        </authorList>
    </citation>
    <scope>NUCLEOTIDE SEQUENCE [LARGE SCALE GENOMIC DNA]</scope>
    <source>
        <strain evidence="3 19">CFSAN063727</strain>
        <strain evidence="2 13">FDA00007096</strain>
        <strain evidence="5 18">LS1344</strain>
    </source>
</reference>
<dbReference type="EMBL" id="QXLS01000002">
    <property type="protein sequence ID" value="RKA09543.1"/>
    <property type="molecule type" value="Genomic_DNA"/>
</dbReference>
<evidence type="ECO:0000313" key="19">
    <source>
        <dbReference type="Proteomes" id="UP000528151"/>
    </source>
</evidence>
<dbReference type="EMBL" id="AAAIXK010000004">
    <property type="protein sequence ID" value="EAC5550461.1"/>
    <property type="molecule type" value="Genomic_DNA"/>
</dbReference>
<dbReference type="Proteomes" id="UP000489121">
    <property type="component" value="Unassembled WGS sequence"/>
</dbReference>
<evidence type="ECO:0000313" key="13">
    <source>
        <dbReference type="Proteomes" id="UP000365297"/>
    </source>
</evidence>
<dbReference type="PANTHER" id="PTHR33990:SF5">
    <property type="entry name" value="PHNB-LIKE DOMAIN-CONTAINING PROTEIN"/>
    <property type="match status" value="1"/>
</dbReference>
<gene>
    <name evidence="2" type="ORF">ARY78_08480</name>
    <name evidence="3" type="ORF">CA369_00760</name>
    <name evidence="4" type="ORF">CW845_03530</name>
    <name evidence="10" type="ORF">DCK61_11510</name>
    <name evidence="11" type="ORF">DYZ80_01187</name>
    <name evidence="5" type="ORF">E5F58_11300</name>
    <name evidence="6" type="ORF">F6515_14765</name>
    <name evidence="7" type="ORF">FV747_00700</name>
    <name evidence="8" type="ORF">GHH22_05545</name>
    <name evidence="9" type="ORF">GYR60_02735</name>
</gene>
<organism evidence="5 18">
    <name type="scientific">Listeria monocytogenes</name>
    <dbReference type="NCBI Taxonomy" id="1639"/>
    <lineage>
        <taxon>Bacteria</taxon>
        <taxon>Bacillati</taxon>
        <taxon>Bacillota</taxon>
        <taxon>Bacilli</taxon>
        <taxon>Bacillales</taxon>
        <taxon>Listeriaceae</taxon>
        <taxon>Listeria</taxon>
    </lineage>
</organism>
<feature type="domain" description="PhnB-like" evidence="1">
    <location>
        <begin position="3"/>
        <end position="139"/>
    </location>
</feature>
<evidence type="ECO:0000313" key="14">
    <source>
        <dbReference type="Proteomes" id="UP000460224"/>
    </source>
</evidence>
<name>A0A0B8R620_LISMN</name>
<evidence type="ECO:0000313" key="5">
    <source>
        <dbReference type="EMBL" id="EAH4242570.1"/>
    </source>
</evidence>
<keyword evidence="5" id="KW-0560">Oxidoreductase</keyword>
<reference evidence="11 12" key="1">
    <citation type="journal article" date="2018" name="BMC Genomics">
        <title>Genes significantly associated with lineage II food isolates of Listeria monocytogenes.</title>
        <authorList>
            <person name="Pirone-Davies C."/>
            <person name="Chen Y."/>
            <person name="Pightling A."/>
            <person name="Ryan G."/>
            <person name="Wang Y."/>
            <person name="Yao K."/>
            <person name="Hoffmann M."/>
            <person name="Allard M.W."/>
        </authorList>
    </citation>
    <scope>NUCLEOTIDE SEQUENCE [LARGE SCALE GENOMIC DNA]</scope>
    <source>
        <strain evidence="11 12">PNUSAL000550</strain>
    </source>
</reference>
<dbReference type="Proteomes" id="UP000272537">
    <property type="component" value="Unassembled WGS sequence"/>
</dbReference>
<reference evidence="7 15" key="6">
    <citation type="submission" date="2019-08" db="EMBL/GenBank/DDBJ databases">
        <authorList>
            <person name="Ashton P.M."/>
            <person name="Dallman T."/>
            <person name="Nair S."/>
            <person name="De Pinna E."/>
            <person name="Peters T."/>
            <person name="Grant K."/>
        </authorList>
    </citation>
    <scope>NUCLEOTIDE SEQUENCE [LARGE SCALE GENOMIC DNA]</scope>
    <source>
        <strain evidence="7 15">788324</strain>
    </source>
</reference>
<sequence>MAKMYPYLAFENAKEALGYYEEVFGATNISRLPVSEEQSEMFGLAKENLENTTVHGGFTVLGANLFCSDSFGKEVKPSNQISIMLDSNSEDPAAVADADAFFEKVSSSGRVTVTLPFEEQFWGGKMGQFVDEYGISWMIHTQPYSKL</sequence>
<dbReference type="Proteomes" id="UP000365297">
    <property type="component" value="Unassembled WGS sequence"/>
</dbReference>
<evidence type="ECO:0000313" key="20">
    <source>
        <dbReference type="Proteomes" id="UP000840197"/>
    </source>
</evidence>
<dbReference type="EMBL" id="AABGUK010000004">
    <property type="protein sequence ID" value="EAH4242570.1"/>
    <property type="molecule type" value="Genomic_DNA"/>
</dbReference>
<dbReference type="EMBL" id="AALGDA010000082">
    <property type="protein sequence ID" value="ECY9784238.1"/>
    <property type="molecule type" value="Genomic_DNA"/>
</dbReference>
<evidence type="ECO:0000313" key="17">
    <source>
        <dbReference type="Proteomes" id="UP000522199"/>
    </source>
</evidence>
<reference evidence="9" key="8">
    <citation type="submission" date="2020-01" db="EMBL/GenBank/DDBJ databases">
        <authorList>
            <consortium name="NCBI Pathogen Detection Project"/>
        </authorList>
    </citation>
    <scope>NUCLEOTIDE SEQUENCE</scope>
    <source>
        <strain evidence="8">09CEB371LM</strain>
        <strain evidence="9">CFIAFB20130012</strain>
    </source>
</reference>
<evidence type="ECO:0000313" key="16">
    <source>
        <dbReference type="Proteomes" id="UP000489121"/>
    </source>
</evidence>
<evidence type="ECO:0000313" key="18">
    <source>
        <dbReference type="Proteomes" id="UP000527632"/>
    </source>
</evidence>
<dbReference type="EMBL" id="AABEKY010000002">
    <property type="protein sequence ID" value="EAG9386553.1"/>
    <property type="molecule type" value="Genomic_DNA"/>
</dbReference>
<dbReference type="KEGG" id="lmok:CQ02_13940"/>
<dbReference type="Gene3D" id="3.10.180.10">
    <property type="entry name" value="2,3-Dihydroxybiphenyl 1,2-Dioxygenase, domain 1"/>
    <property type="match status" value="1"/>
</dbReference>
<comment type="caution">
    <text evidence="5">The sequence shown here is derived from an EMBL/GenBank/DDBJ whole genome shotgun (WGS) entry which is preliminary data.</text>
</comment>
<dbReference type="EMBL" id="QDAY01000004">
    <property type="protein sequence ID" value="KAA9448283.1"/>
    <property type="molecule type" value="Genomic_DNA"/>
</dbReference>
<dbReference type="Pfam" id="PF06983">
    <property type="entry name" value="3-dmu-9_3-mt"/>
    <property type="match status" value="1"/>
</dbReference>
<dbReference type="AlphaFoldDB" id="A0A0B8R620"/>
<reference evidence="4 17" key="4">
    <citation type="submission" date="2019-04" db="EMBL/GenBank/DDBJ databases">
        <authorList>
            <consortium name="GenomeTrakr network: Whole genome sequencing for foodborne pathogen traceback"/>
        </authorList>
    </citation>
    <scope>NUCLEOTIDE SEQUENCE [LARGE SCALE GENOMIC DNA]</scope>
    <source>
        <strain evidence="4 17">CFSAN072474</strain>
    </source>
</reference>
<dbReference type="EMBL" id="DAAEEB010000003">
    <property type="protein sequence ID" value="HAA8052619.1"/>
    <property type="molecule type" value="Genomic_DNA"/>
</dbReference>
<dbReference type="Proteomes" id="UP000528151">
    <property type="component" value="Unassembled WGS sequence"/>
</dbReference>
<dbReference type="SUPFAM" id="SSF54593">
    <property type="entry name" value="Glyoxalase/Bleomycin resistance protein/Dihydroxybiphenyl dioxygenase"/>
    <property type="match status" value="1"/>
</dbReference>
<dbReference type="Proteomes" id="UP000460224">
    <property type="component" value="Unassembled WGS sequence"/>
</dbReference>
<proteinExistence type="predicted"/>
<dbReference type="GeneID" id="93236146"/>
<evidence type="ECO:0000313" key="7">
    <source>
        <dbReference type="EMBL" id="EDO0984515.1"/>
    </source>
</evidence>